<comment type="caution">
    <text evidence="3">The sequence shown here is derived from an EMBL/GenBank/DDBJ whole genome shotgun (WGS) entry which is preliminary data.</text>
</comment>
<evidence type="ECO:0000313" key="4">
    <source>
        <dbReference type="Proteomes" id="UP000756921"/>
    </source>
</evidence>
<protein>
    <submittedName>
        <fullName evidence="3">Uncharacterized protein</fullName>
    </submittedName>
</protein>
<name>A0A9P6KTT0_9PLEO</name>
<feature type="compositionally biased region" description="Basic and acidic residues" evidence="2">
    <location>
        <begin position="10"/>
        <end position="20"/>
    </location>
</feature>
<accession>A0A9P6KTT0</accession>
<dbReference type="EMBL" id="WJXW01000003">
    <property type="protein sequence ID" value="KAF9738251.1"/>
    <property type="molecule type" value="Genomic_DNA"/>
</dbReference>
<gene>
    <name evidence="3" type="ORF">PMIN01_03534</name>
</gene>
<feature type="coiled-coil region" evidence="1">
    <location>
        <begin position="55"/>
        <end position="89"/>
    </location>
</feature>
<feature type="coiled-coil region" evidence="1">
    <location>
        <begin position="146"/>
        <end position="180"/>
    </location>
</feature>
<evidence type="ECO:0000313" key="3">
    <source>
        <dbReference type="EMBL" id="KAF9738251.1"/>
    </source>
</evidence>
<evidence type="ECO:0000256" key="2">
    <source>
        <dbReference type="SAM" id="MobiDB-lite"/>
    </source>
</evidence>
<sequence length="349" mass="39448">MARSPQPAPHEGKNNNRVHEPRLMQLSDDLIHKAQQAHDFHAALTRKLSAAETIIDVVKGQLVSKNKECDNLREQLALQAQQYEYLQELVADAHVEKQILHESATVLQTECDGARSDLGSKSEECNRLQEVTAKLRVGNQLLVVSASRLQREREAARVDLESSRQENTQLRDTISRLQADAEIHASRIAEIHRRLADRKAKAKAKAKVKPRQATLRQVLEIRKCLLSMTKCISSLENGQAHEEKHADGSRSKTQAIGKLEAWNRRLGDDKKAQNECIVTLHYDNQKKEENTQHLSGQVEEEKTRNWASQAAQNKLEMIRELLTTDDLTTSSIAVEDLLFDLESLFALAN</sequence>
<evidence type="ECO:0000256" key="1">
    <source>
        <dbReference type="SAM" id="Coils"/>
    </source>
</evidence>
<reference evidence="3" key="1">
    <citation type="journal article" date="2020" name="Mol. Plant Microbe Interact.">
        <title>Genome Sequence of the Biocontrol Agent Coniothyrium minitans strain Conio (IMI 134523).</title>
        <authorList>
            <person name="Patel D."/>
            <person name="Shittu T.A."/>
            <person name="Baroncelli R."/>
            <person name="Muthumeenakshi S."/>
            <person name="Osborne T.H."/>
            <person name="Janganan T.K."/>
            <person name="Sreenivasaprasad S."/>
        </authorList>
    </citation>
    <scope>NUCLEOTIDE SEQUENCE</scope>
    <source>
        <strain evidence="3">Conio</strain>
    </source>
</reference>
<feature type="region of interest" description="Disordered" evidence="2">
    <location>
        <begin position="1"/>
        <end position="20"/>
    </location>
</feature>
<keyword evidence="1" id="KW-0175">Coiled coil</keyword>
<keyword evidence="4" id="KW-1185">Reference proteome</keyword>
<organism evidence="3 4">
    <name type="scientific">Paraphaeosphaeria minitans</name>
    <dbReference type="NCBI Taxonomy" id="565426"/>
    <lineage>
        <taxon>Eukaryota</taxon>
        <taxon>Fungi</taxon>
        <taxon>Dikarya</taxon>
        <taxon>Ascomycota</taxon>
        <taxon>Pezizomycotina</taxon>
        <taxon>Dothideomycetes</taxon>
        <taxon>Pleosporomycetidae</taxon>
        <taxon>Pleosporales</taxon>
        <taxon>Massarineae</taxon>
        <taxon>Didymosphaeriaceae</taxon>
        <taxon>Paraphaeosphaeria</taxon>
    </lineage>
</organism>
<dbReference type="AlphaFoldDB" id="A0A9P6KTT0"/>
<proteinExistence type="predicted"/>
<dbReference type="Proteomes" id="UP000756921">
    <property type="component" value="Unassembled WGS sequence"/>
</dbReference>